<organism evidence="2">
    <name type="scientific">Arion vulgaris</name>
    <dbReference type="NCBI Taxonomy" id="1028688"/>
    <lineage>
        <taxon>Eukaryota</taxon>
        <taxon>Metazoa</taxon>
        <taxon>Spiralia</taxon>
        <taxon>Lophotrochozoa</taxon>
        <taxon>Mollusca</taxon>
        <taxon>Gastropoda</taxon>
        <taxon>Heterobranchia</taxon>
        <taxon>Euthyneura</taxon>
        <taxon>Panpulmonata</taxon>
        <taxon>Eupulmonata</taxon>
        <taxon>Stylommatophora</taxon>
        <taxon>Helicina</taxon>
        <taxon>Arionoidea</taxon>
        <taxon>Arionidae</taxon>
        <taxon>Arion</taxon>
    </lineage>
</organism>
<sequence length="75" mass="8718">MAWTLIRKASPHIKISSHRCYIMSPDYVRIHSGQTHKKGYMEVKTTNRGQSTSKWGRPQTQKQRLNITYSPEKTG</sequence>
<evidence type="ECO:0000313" key="2">
    <source>
        <dbReference type="EMBL" id="CEK79761.1"/>
    </source>
</evidence>
<dbReference type="AlphaFoldDB" id="A0A0B7AI44"/>
<dbReference type="EMBL" id="HACG01032896">
    <property type="protein sequence ID" value="CEK79761.1"/>
    <property type="molecule type" value="Transcribed_RNA"/>
</dbReference>
<name>A0A0B7AI44_9EUPU</name>
<accession>A0A0B7AI44</accession>
<protein>
    <submittedName>
        <fullName evidence="2">Uncharacterized protein</fullName>
    </submittedName>
</protein>
<evidence type="ECO:0000256" key="1">
    <source>
        <dbReference type="SAM" id="MobiDB-lite"/>
    </source>
</evidence>
<gene>
    <name evidence="2" type="primary">ORF117304</name>
</gene>
<feature type="region of interest" description="Disordered" evidence="1">
    <location>
        <begin position="45"/>
        <end position="75"/>
    </location>
</feature>
<reference evidence="2" key="1">
    <citation type="submission" date="2014-12" db="EMBL/GenBank/DDBJ databases">
        <title>Insight into the proteome of Arion vulgaris.</title>
        <authorList>
            <person name="Aradska J."/>
            <person name="Bulat T."/>
            <person name="Smidak R."/>
            <person name="Sarate P."/>
            <person name="Gangsoo J."/>
            <person name="Sialana F."/>
            <person name="Bilban M."/>
            <person name="Lubec G."/>
        </authorList>
    </citation>
    <scope>NUCLEOTIDE SEQUENCE</scope>
    <source>
        <tissue evidence="2">Skin</tissue>
    </source>
</reference>
<proteinExistence type="predicted"/>